<dbReference type="InterPro" id="IPR059025">
    <property type="entry name" value="STB6_N"/>
</dbReference>
<feature type="region of interest" description="Disordered" evidence="1">
    <location>
        <begin position="433"/>
        <end position="486"/>
    </location>
</feature>
<feature type="region of interest" description="Disordered" evidence="1">
    <location>
        <begin position="536"/>
        <end position="595"/>
    </location>
</feature>
<dbReference type="Pfam" id="PF25995">
    <property type="entry name" value="STB6_N"/>
    <property type="match status" value="1"/>
</dbReference>
<protein>
    <recommendedName>
        <fullName evidence="2">STB6-like N-terminal domain-containing protein</fullName>
    </recommendedName>
</protein>
<evidence type="ECO:0000256" key="1">
    <source>
        <dbReference type="SAM" id="MobiDB-lite"/>
    </source>
</evidence>
<keyword evidence="4" id="KW-1185">Reference proteome</keyword>
<dbReference type="PANTHER" id="PTHR31011:SF2">
    <property type="entry name" value="PROTEIN STB2-RELATED"/>
    <property type="match status" value="1"/>
</dbReference>
<evidence type="ECO:0000313" key="4">
    <source>
        <dbReference type="Proteomes" id="UP000799757"/>
    </source>
</evidence>
<dbReference type="EMBL" id="MU001839">
    <property type="protein sequence ID" value="KAF2796131.1"/>
    <property type="molecule type" value="Genomic_DNA"/>
</dbReference>
<dbReference type="OrthoDB" id="19806at2759"/>
<accession>A0A6A6XIA1</accession>
<evidence type="ECO:0000259" key="2">
    <source>
        <dbReference type="Pfam" id="PF25995"/>
    </source>
</evidence>
<feature type="compositionally biased region" description="Basic and acidic residues" evidence="1">
    <location>
        <begin position="458"/>
        <end position="486"/>
    </location>
</feature>
<dbReference type="PANTHER" id="PTHR31011">
    <property type="entry name" value="PROTEIN STB2-RELATED"/>
    <property type="match status" value="1"/>
</dbReference>
<feature type="compositionally biased region" description="Polar residues" evidence="1">
    <location>
        <begin position="627"/>
        <end position="642"/>
    </location>
</feature>
<name>A0A6A6XIA1_9PLEO</name>
<reference evidence="3" key="1">
    <citation type="journal article" date="2020" name="Stud. Mycol.">
        <title>101 Dothideomycetes genomes: a test case for predicting lifestyles and emergence of pathogens.</title>
        <authorList>
            <person name="Haridas S."/>
            <person name="Albert R."/>
            <person name="Binder M."/>
            <person name="Bloem J."/>
            <person name="Labutti K."/>
            <person name="Salamov A."/>
            <person name="Andreopoulos B."/>
            <person name="Baker S."/>
            <person name="Barry K."/>
            <person name="Bills G."/>
            <person name="Bluhm B."/>
            <person name="Cannon C."/>
            <person name="Castanera R."/>
            <person name="Culley D."/>
            <person name="Daum C."/>
            <person name="Ezra D."/>
            <person name="Gonzalez J."/>
            <person name="Henrissat B."/>
            <person name="Kuo A."/>
            <person name="Liang C."/>
            <person name="Lipzen A."/>
            <person name="Lutzoni F."/>
            <person name="Magnuson J."/>
            <person name="Mondo S."/>
            <person name="Nolan M."/>
            <person name="Ohm R."/>
            <person name="Pangilinan J."/>
            <person name="Park H.-J."/>
            <person name="Ramirez L."/>
            <person name="Alfaro M."/>
            <person name="Sun H."/>
            <person name="Tritt A."/>
            <person name="Yoshinaga Y."/>
            <person name="Zwiers L.-H."/>
            <person name="Turgeon B."/>
            <person name="Goodwin S."/>
            <person name="Spatafora J."/>
            <person name="Crous P."/>
            <person name="Grigoriev I."/>
        </authorList>
    </citation>
    <scope>NUCLEOTIDE SEQUENCE</scope>
    <source>
        <strain evidence="3">CBS 109.77</strain>
    </source>
</reference>
<dbReference type="InterPro" id="IPR038919">
    <property type="entry name" value="STB2/STB2"/>
</dbReference>
<gene>
    <name evidence="3" type="ORF">K505DRAFT_323577</name>
</gene>
<feature type="compositionally biased region" description="Polar residues" evidence="1">
    <location>
        <begin position="23"/>
        <end position="38"/>
    </location>
</feature>
<feature type="region of interest" description="Disordered" evidence="1">
    <location>
        <begin position="627"/>
        <end position="657"/>
    </location>
</feature>
<evidence type="ECO:0000313" key="3">
    <source>
        <dbReference type="EMBL" id="KAF2796131.1"/>
    </source>
</evidence>
<dbReference type="Proteomes" id="UP000799757">
    <property type="component" value="Unassembled WGS sequence"/>
</dbReference>
<feature type="domain" description="STB6-like N-terminal" evidence="2">
    <location>
        <begin position="68"/>
        <end position="207"/>
    </location>
</feature>
<sequence length="897" mass="100203">MSSNLPIITPPVEQELRMRMPRLQTSPSSKSTAFTTRPGQMKPAPIDVASAAEPASKSPTSGAEQRFQRFVLTDPVAFKYLEDDASTTVLAHRQKLQGYELYLVEQWACSREHPTFIITTYTGDPKDSVWASIISVPTDESAWSPQMRTYFKALDQFHARRKETSLGTLMITNLSAFPSSLTVIPVPEGDASKQRELFFVNENLKRLGCSGRLGIKLAPPSSATQAKFHQLYRTSDKIPLNSSVIELVKLCQVALVMFGRLKPEYADGLLCDVTEKAVNDWWVEFGAEYYAVEPHDGILGPTTVAALLGMLMGARNRLSAFNAPVAKDVFDIDSTKRAIAYFQKTQRIQKTRRLDRQTLERLRRATAKAASKEGWAMPRALKSTVAELGGKGGEMVMGMVGAGDKAGIADIETVDIDRFIELVQGERSKWLWHGKPRKTTSGDMFSRLPGEEGSPSQDEQRSHTTRLLKRETTQEGHSLTKRDTNSEDTKKYYDAFGISEGVEKEKDPNSKRAAIKRATGKIESGSGFNRIKDVVGRRNHQSKPSKEENSRAPFLNTKSDLNSIGTDSSLTSLTPIHPGLARNPKSEVKPTGSFRNVVSDYEPSYARTLAETPQESRSTLAFEKLSQLQVDGNSESSATKKTPSPEDEDFSKPSTAENSIAGSIYRGVDLIDKLPCDEAFDLPPLLRRTRSSDQLGPYHANNRHDDWWPRHLSFSIAEENILTWRSITTATPKNSSTPSLTADLATQQLLSQDAKRLRDRLAMLSSLDAKWVDAHLSSVHSINIQADQDIAELDDMYFPRLEDYQALREDAHEIVSRERLQLQESVRDLETLGAKLDYEINTLRSKVDDVDDGVLELERQVDFVEDRYRELEGVCGEREGWVHWGVRVFTGIGRPPG</sequence>
<feature type="region of interest" description="Disordered" evidence="1">
    <location>
        <begin position="1"/>
        <end position="44"/>
    </location>
</feature>
<feature type="compositionally biased region" description="Polar residues" evidence="1">
    <location>
        <begin position="556"/>
        <end position="574"/>
    </location>
</feature>
<dbReference type="GO" id="GO:0070822">
    <property type="term" value="C:Sin3-type complex"/>
    <property type="evidence" value="ECO:0007669"/>
    <property type="project" value="TreeGrafter"/>
</dbReference>
<organism evidence="3 4">
    <name type="scientific">Melanomma pulvis-pyrius CBS 109.77</name>
    <dbReference type="NCBI Taxonomy" id="1314802"/>
    <lineage>
        <taxon>Eukaryota</taxon>
        <taxon>Fungi</taxon>
        <taxon>Dikarya</taxon>
        <taxon>Ascomycota</taxon>
        <taxon>Pezizomycotina</taxon>
        <taxon>Dothideomycetes</taxon>
        <taxon>Pleosporomycetidae</taxon>
        <taxon>Pleosporales</taxon>
        <taxon>Melanommataceae</taxon>
        <taxon>Melanomma</taxon>
    </lineage>
</organism>
<dbReference type="AlphaFoldDB" id="A0A6A6XIA1"/>
<proteinExistence type="predicted"/>